<sequence>MIRLERPELCGNLHGEEWIKDREAVANSWELPLVSNSHLKLFGFSISKENKRVSNFKEPPLTVESPESENSFPPKFECRYCCRQFSNSQALGGHQNAHKEERQLLKTPQIKYFRRNYFHISARAELAVVVLRAAASPNGGGCSSTACCGALRYVTARVFPGRSRR</sequence>
<dbReference type="GO" id="GO:0008270">
    <property type="term" value="F:zinc ion binding"/>
    <property type="evidence" value="ECO:0007669"/>
    <property type="project" value="UniProtKB-KW"/>
</dbReference>
<dbReference type="EMBL" id="CM002923">
    <property type="protein sequence ID" value="KGN63129.1"/>
    <property type="molecule type" value="Genomic_DNA"/>
</dbReference>
<reference evidence="3 4" key="2">
    <citation type="journal article" date="2009" name="PLoS ONE">
        <title>An integrated genetic and cytogenetic map of the cucumber genome.</title>
        <authorList>
            <person name="Ren Y."/>
            <person name="Zhang Z."/>
            <person name="Liu J."/>
            <person name="Staub J.E."/>
            <person name="Han Y."/>
            <person name="Cheng Z."/>
            <person name="Li X."/>
            <person name="Lu J."/>
            <person name="Miao H."/>
            <person name="Kang H."/>
            <person name="Xie B."/>
            <person name="Gu X."/>
            <person name="Wang X."/>
            <person name="Du Y."/>
            <person name="Jin W."/>
            <person name="Huang S."/>
        </authorList>
    </citation>
    <scope>NUCLEOTIDE SEQUENCE [LARGE SCALE GENOMIC DNA]</scope>
    <source>
        <strain evidence="4">cv. 9930</strain>
    </source>
</reference>
<reference evidence="3 4" key="3">
    <citation type="journal article" date="2010" name="BMC Genomics">
        <title>Transcriptome sequencing and comparative analysis of cucumber flowers with different sex types.</title>
        <authorList>
            <person name="Guo S."/>
            <person name="Zheng Y."/>
            <person name="Joung J.G."/>
            <person name="Liu S."/>
            <person name="Zhang Z."/>
            <person name="Crasta O.R."/>
            <person name="Sobral B.W."/>
            <person name="Xu Y."/>
            <person name="Huang S."/>
            <person name="Fei Z."/>
        </authorList>
    </citation>
    <scope>NUCLEOTIDE SEQUENCE [LARGE SCALE GENOMIC DNA]</scope>
    <source>
        <strain evidence="4">cv. 9930</strain>
    </source>
</reference>
<organism evidence="3 4">
    <name type="scientific">Cucumis sativus</name>
    <name type="common">Cucumber</name>
    <dbReference type="NCBI Taxonomy" id="3659"/>
    <lineage>
        <taxon>Eukaryota</taxon>
        <taxon>Viridiplantae</taxon>
        <taxon>Streptophyta</taxon>
        <taxon>Embryophyta</taxon>
        <taxon>Tracheophyta</taxon>
        <taxon>Spermatophyta</taxon>
        <taxon>Magnoliopsida</taxon>
        <taxon>eudicotyledons</taxon>
        <taxon>Gunneridae</taxon>
        <taxon>Pentapetalae</taxon>
        <taxon>rosids</taxon>
        <taxon>fabids</taxon>
        <taxon>Cucurbitales</taxon>
        <taxon>Cucurbitaceae</taxon>
        <taxon>Benincaseae</taxon>
        <taxon>Cucumis</taxon>
    </lineage>
</organism>
<dbReference type="STRING" id="3659.A0A0A0LQ31"/>
<evidence type="ECO:0000256" key="1">
    <source>
        <dbReference type="PROSITE-ProRule" id="PRU00042"/>
    </source>
</evidence>
<dbReference type="GO" id="GO:0003700">
    <property type="term" value="F:DNA-binding transcription factor activity"/>
    <property type="evidence" value="ECO:0000318"/>
    <property type="project" value="GO_Central"/>
</dbReference>
<dbReference type="SUPFAM" id="SSF57667">
    <property type="entry name" value="beta-beta-alpha zinc fingers"/>
    <property type="match status" value="1"/>
</dbReference>
<evidence type="ECO:0000313" key="4">
    <source>
        <dbReference type="Proteomes" id="UP000029981"/>
    </source>
</evidence>
<keyword evidence="1" id="KW-0862">Zinc</keyword>
<keyword evidence="1" id="KW-0863">Zinc-finger</keyword>
<dbReference type="InterPro" id="IPR044299">
    <property type="entry name" value="GIS3/ZFP5/ZFP6"/>
</dbReference>
<dbReference type="GO" id="GO:0010090">
    <property type="term" value="P:trichome morphogenesis"/>
    <property type="evidence" value="ECO:0007669"/>
    <property type="project" value="InterPro"/>
</dbReference>
<dbReference type="Gene3D" id="3.30.160.60">
    <property type="entry name" value="Classic Zinc Finger"/>
    <property type="match status" value="1"/>
</dbReference>
<dbReference type="PROSITE" id="PS50157">
    <property type="entry name" value="ZINC_FINGER_C2H2_2"/>
    <property type="match status" value="1"/>
</dbReference>
<accession>A0A0A0LQ31</accession>
<evidence type="ECO:0000259" key="2">
    <source>
        <dbReference type="PROSITE" id="PS50157"/>
    </source>
</evidence>
<dbReference type="PANTHER" id="PTHR46353:SF13">
    <property type="entry name" value="ZINC FINGER PROTEIN 6"/>
    <property type="match status" value="1"/>
</dbReference>
<evidence type="ECO:0000313" key="3">
    <source>
        <dbReference type="EMBL" id="KGN63129.1"/>
    </source>
</evidence>
<dbReference type="PROSITE" id="PS00028">
    <property type="entry name" value="ZINC_FINGER_C2H2_1"/>
    <property type="match status" value="1"/>
</dbReference>
<dbReference type="GO" id="GO:0005634">
    <property type="term" value="C:nucleus"/>
    <property type="evidence" value="ECO:0000318"/>
    <property type="project" value="GO_Central"/>
</dbReference>
<dbReference type="GO" id="GO:0009740">
    <property type="term" value="P:gibberellic acid mediated signaling pathway"/>
    <property type="evidence" value="ECO:0000318"/>
    <property type="project" value="GO_Central"/>
</dbReference>
<dbReference type="GO" id="GO:0009736">
    <property type="term" value="P:cytokinin-activated signaling pathway"/>
    <property type="evidence" value="ECO:0000318"/>
    <property type="project" value="GO_Central"/>
</dbReference>
<dbReference type="InterPro" id="IPR013087">
    <property type="entry name" value="Znf_C2H2_type"/>
</dbReference>
<feature type="domain" description="C2H2-type" evidence="2">
    <location>
        <begin position="76"/>
        <end position="103"/>
    </location>
</feature>
<dbReference type="GO" id="GO:0000976">
    <property type="term" value="F:transcription cis-regulatory region binding"/>
    <property type="evidence" value="ECO:0000318"/>
    <property type="project" value="GO_Central"/>
</dbReference>
<protein>
    <recommendedName>
        <fullName evidence="2">C2H2-type domain-containing protein</fullName>
    </recommendedName>
</protein>
<gene>
    <name evidence="3" type="ORF">Csa_2G404810</name>
</gene>
<reference evidence="3 4" key="1">
    <citation type="journal article" date="2009" name="Nat. Genet.">
        <title>The genome of the cucumber, Cucumis sativus L.</title>
        <authorList>
            <person name="Huang S."/>
            <person name="Li R."/>
            <person name="Zhang Z."/>
            <person name="Li L."/>
            <person name="Gu X."/>
            <person name="Fan W."/>
            <person name="Lucas W.J."/>
            <person name="Wang X."/>
            <person name="Xie B."/>
            <person name="Ni P."/>
            <person name="Ren Y."/>
            <person name="Zhu H."/>
            <person name="Li J."/>
            <person name="Lin K."/>
            <person name="Jin W."/>
            <person name="Fei Z."/>
            <person name="Li G."/>
            <person name="Staub J."/>
            <person name="Kilian A."/>
            <person name="van der Vossen E.A."/>
            <person name="Wu Y."/>
            <person name="Guo J."/>
            <person name="He J."/>
            <person name="Jia Z."/>
            <person name="Ren Y."/>
            <person name="Tian G."/>
            <person name="Lu Y."/>
            <person name="Ruan J."/>
            <person name="Qian W."/>
            <person name="Wang M."/>
            <person name="Huang Q."/>
            <person name="Li B."/>
            <person name="Xuan Z."/>
            <person name="Cao J."/>
            <person name="Asan"/>
            <person name="Wu Z."/>
            <person name="Zhang J."/>
            <person name="Cai Q."/>
            <person name="Bai Y."/>
            <person name="Zhao B."/>
            <person name="Han Y."/>
            <person name="Li Y."/>
            <person name="Li X."/>
            <person name="Wang S."/>
            <person name="Shi Q."/>
            <person name="Liu S."/>
            <person name="Cho W.K."/>
            <person name="Kim J.Y."/>
            <person name="Xu Y."/>
            <person name="Heller-Uszynska K."/>
            <person name="Miao H."/>
            <person name="Cheng Z."/>
            <person name="Zhang S."/>
            <person name="Wu J."/>
            <person name="Yang Y."/>
            <person name="Kang H."/>
            <person name="Li M."/>
            <person name="Liang H."/>
            <person name="Ren X."/>
            <person name="Shi Z."/>
            <person name="Wen M."/>
            <person name="Jian M."/>
            <person name="Yang H."/>
            <person name="Zhang G."/>
            <person name="Yang Z."/>
            <person name="Chen R."/>
            <person name="Liu S."/>
            <person name="Li J."/>
            <person name="Ma L."/>
            <person name="Liu H."/>
            <person name="Zhou Y."/>
            <person name="Zhao J."/>
            <person name="Fang X."/>
            <person name="Li G."/>
            <person name="Fang L."/>
            <person name="Li Y."/>
            <person name="Liu D."/>
            <person name="Zheng H."/>
            <person name="Zhang Y."/>
            <person name="Qin N."/>
            <person name="Li Z."/>
            <person name="Yang G."/>
            <person name="Yang S."/>
            <person name="Bolund L."/>
            <person name="Kristiansen K."/>
            <person name="Zheng H."/>
            <person name="Li S."/>
            <person name="Zhang X."/>
            <person name="Yang H."/>
            <person name="Wang J."/>
            <person name="Sun R."/>
            <person name="Zhang B."/>
            <person name="Jiang S."/>
            <person name="Wang J."/>
            <person name="Du Y."/>
            <person name="Li S."/>
        </authorList>
    </citation>
    <scope>NUCLEOTIDE SEQUENCE [LARGE SCALE GENOMIC DNA]</scope>
    <source>
        <strain evidence="4">cv. 9930</strain>
    </source>
</reference>
<dbReference type="GO" id="GO:0010026">
    <property type="term" value="P:trichome differentiation"/>
    <property type="evidence" value="ECO:0000318"/>
    <property type="project" value="GO_Central"/>
</dbReference>
<dbReference type="OrthoDB" id="772256at2759"/>
<dbReference type="PANTHER" id="PTHR46353">
    <property type="entry name" value="ZINC FINGER PROTEIN 5"/>
    <property type="match status" value="1"/>
</dbReference>
<dbReference type="InterPro" id="IPR036236">
    <property type="entry name" value="Znf_C2H2_sf"/>
</dbReference>
<keyword evidence="1" id="KW-0479">Metal-binding</keyword>
<dbReference type="Proteomes" id="UP000029981">
    <property type="component" value="Chromosome 2"/>
</dbReference>
<reference evidence="3 4" key="4">
    <citation type="journal article" date="2011" name="BMC Genomics">
        <title>RNA-Seq improves annotation of protein-coding genes in the cucumber genome.</title>
        <authorList>
            <person name="Li Z."/>
            <person name="Zhang Z."/>
            <person name="Yan P."/>
            <person name="Huang S."/>
            <person name="Fei Z."/>
            <person name="Lin K."/>
        </authorList>
    </citation>
    <scope>NUCLEOTIDE SEQUENCE [LARGE SCALE GENOMIC DNA]</scope>
    <source>
        <strain evidence="4">cv. 9930</strain>
    </source>
</reference>
<keyword evidence="4" id="KW-1185">Reference proteome</keyword>
<dbReference type="Gramene" id="KGN63129">
    <property type="protein sequence ID" value="KGN63129"/>
    <property type="gene ID" value="Csa_2G404810"/>
</dbReference>
<dbReference type="AlphaFoldDB" id="A0A0A0LQ31"/>
<name>A0A0A0LQ31_CUCSA</name>
<proteinExistence type="predicted"/>